<feature type="domain" description="Leucine-rich repeat-containing N-terminal plant-type" evidence="13">
    <location>
        <begin position="30"/>
        <end position="68"/>
    </location>
</feature>
<keyword evidence="8" id="KW-1133">Transmembrane helix</keyword>
<name>A0A0D9VI59_9ORYZ</name>
<keyword evidence="5" id="KW-0812">Transmembrane</keyword>
<keyword evidence="12" id="KW-0732">Signal</keyword>
<keyword evidence="7" id="KW-0808">Transferase</keyword>
<evidence type="ECO:0000256" key="10">
    <source>
        <dbReference type="ARBA" id="ARBA00047899"/>
    </source>
</evidence>
<dbReference type="Pfam" id="PF00560">
    <property type="entry name" value="LRR_1"/>
    <property type="match status" value="6"/>
</dbReference>
<dbReference type="FunFam" id="3.80.10.10:FF:000383">
    <property type="entry name" value="Leucine-rich repeat receptor protein kinase EMS1"/>
    <property type="match status" value="1"/>
</dbReference>
<dbReference type="HOGENOM" id="CLU_000288_22_0_1"/>
<evidence type="ECO:0000313" key="15">
    <source>
        <dbReference type="Proteomes" id="UP000032180"/>
    </source>
</evidence>
<sequence>MMPAHFAMLMLLLLCCTINIRCSKAPENATDMVSLLGFEEAITSDPLGVLSTWNTSIHICRWEGVKCSRTHPGRVTALDLAGQGLTGRIASSLGNLTFLRELNLSSNSLSGQSPRLGRLGRLRVLDLSENYLQGTISGAAPTNCSGLRELDLSRNFLIGEIPLEVSLLSNLWLLRLSFNNLTRTIPPTIGNITCIKYIALSYNQLTGSIPDELGKLSNLSRLILGGNNLSGDIWPQSLLNTTSLQFLGLEKNRLGKVLPLNIGDTLPNLVYLSLYENLFGGPIPVSLGNASVLQRIDLSSNSFSGQVPRSIGYLSELFHLNLEGNNIQTSDIQSWEFIYALANCSLLQWVSLDQNQLHGAMPHATRNMSLALQELYLDGSKLSGLVKLGLSDNNLTGTVEWIVNMENLQGVNLHVGSIRCSMATGNSTDMLSVLDFKKHIIEDPKGAWAGVTCSRKHPGRVIGLDLTDRSLTGTISSSLGNLTLLKELNLSLNSFSGELPRLNHLNTLRVLDLMRNSLHGIIPDWVTNCSGLRKLDLSRNSFVGKIPIKLGLLSNLSVLRLYKNSLTGTIPPVLGTITGLKDLSLDYNHLEGSIPGELGKLSGLIALLGHIPASLGNASALELIDLSSNNFSGLVPSLFGKLSSLSELDLQGNNFEANDNNSWEFLHALGNCTELAMLFLGNNQLEGVIPSSIGNLSTTLQALGLATNQLTGLVPPSIGNLRALIAYHLSLENFGSSGSWTLVTIICKASYLK</sequence>
<evidence type="ECO:0000256" key="9">
    <source>
        <dbReference type="ARBA" id="ARBA00023136"/>
    </source>
</evidence>
<dbReference type="STRING" id="77586.A0A0D9VI59"/>
<keyword evidence="9" id="KW-0472">Membrane</keyword>
<dbReference type="Gramene" id="LPERR02G19250.1">
    <property type="protein sequence ID" value="LPERR02G19250.1"/>
    <property type="gene ID" value="LPERR02G19250"/>
</dbReference>
<keyword evidence="15" id="KW-1185">Reference proteome</keyword>
<evidence type="ECO:0000256" key="2">
    <source>
        <dbReference type="ARBA" id="ARBA00012513"/>
    </source>
</evidence>
<evidence type="ECO:0000256" key="5">
    <source>
        <dbReference type="ARBA" id="ARBA00022692"/>
    </source>
</evidence>
<dbReference type="PANTHER" id="PTHR48054:SF82">
    <property type="entry name" value="LRR RECEPTOR-LIKE SERINE_THREONINE-PROTEIN KINASE FLS2"/>
    <property type="match status" value="1"/>
</dbReference>
<dbReference type="InterPro" id="IPR032675">
    <property type="entry name" value="LRR_dom_sf"/>
</dbReference>
<feature type="chain" id="PRO_5002347449" description="non-specific serine/threonine protein kinase" evidence="12">
    <location>
        <begin position="23"/>
        <end position="753"/>
    </location>
</feature>
<keyword evidence="7" id="KW-0418">Kinase</keyword>
<evidence type="ECO:0000256" key="8">
    <source>
        <dbReference type="ARBA" id="ARBA00022989"/>
    </source>
</evidence>
<evidence type="ECO:0000313" key="14">
    <source>
        <dbReference type="EnsemblPlants" id="LPERR02G19250.1"/>
    </source>
</evidence>
<dbReference type="GO" id="GO:0004674">
    <property type="term" value="F:protein serine/threonine kinase activity"/>
    <property type="evidence" value="ECO:0007669"/>
    <property type="project" value="UniProtKB-KW"/>
</dbReference>
<evidence type="ECO:0000259" key="13">
    <source>
        <dbReference type="Pfam" id="PF08263"/>
    </source>
</evidence>
<dbReference type="FunFam" id="3.80.10.10:FF:000095">
    <property type="entry name" value="LRR receptor-like serine/threonine-protein kinase GSO1"/>
    <property type="match status" value="1"/>
</dbReference>
<keyword evidence="6" id="KW-0677">Repeat</keyword>
<dbReference type="EnsemblPlants" id="LPERR02G19250.1">
    <property type="protein sequence ID" value="LPERR02G19250.1"/>
    <property type="gene ID" value="LPERR02G19250"/>
</dbReference>
<dbReference type="InterPro" id="IPR052592">
    <property type="entry name" value="LRR-RLK"/>
</dbReference>
<protein>
    <recommendedName>
        <fullName evidence="2">non-specific serine/threonine protein kinase</fullName>
        <ecNumber evidence="2">2.7.11.1</ecNumber>
    </recommendedName>
</protein>
<evidence type="ECO:0000256" key="11">
    <source>
        <dbReference type="ARBA" id="ARBA00048679"/>
    </source>
</evidence>
<dbReference type="AlphaFoldDB" id="A0A0D9VI59"/>
<reference evidence="14 15" key="1">
    <citation type="submission" date="2012-08" db="EMBL/GenBank/DDBJ databases">
        <title>Oryza genome evolution.</title>
        <authorList>
            <person name="Wing R.A."/>
        </authorList>
    </citation>
    <scope>NUCLEOTIDE SEQUENCE</scope>
</reference>
<dbReference type="SUPFAM" id="SSF52058">
    <property type="entry name" value="L domain-like"/>
    <property type="match status" value="2"/>
</dbReference>
<evidence type="ECO:0000256" key="4">
    <source>
        <dbReference type="ARBA" id="ARBA00022614"/>
    </source>
</evidence>
<evidence type="ECO:0000256" key="3">
    <source>
        <dbReference type="ARBA" id="ARBA00022527"/>
    </source>
</evidence>
<proteinExistence type="predicted"/>
<evidence type="ECO:0000256" key="1">
    <source>
        <dbReference type="ARBA" id="ARBA00004167"/>
    </source>
</evidence>
<comment type="catalytic activity">
    <reaction evidence="10">
        <text>L-threonyl-[protein] + ATP = O-phospho-L-threonyl-[protein] + ADP + H(+)</text>
        <dbReference type="Rhea" id="RHEA:46608"/>
        <dbReference type="Rhea" id="RHEA-COMP:11060"/>
        <dbReference type="Rhea" id="RHEA-COMP:11605"/>
        <dbReference type="ChEBI" id="CHEBI:15378"/>
        <dbReference type="ChEBI" id="CHEBI:30013"/>
        <dbReference type="ChEBI" id="CHEBI:30616"/>
        <dbReference type="ChEBI" id="CHEBI:61977"/>
        <dbReference type="ChEBI" id="CHEBI:456216"/>
        <dbReference type="EC" id="2.7.11.1"/>
    </reaction>
</comment>
<dbReference type="InterPro" id="IPR013210">
    <property type="entry name" value="LRR_N_plant-typ"/>
</dbReference>
<keyword evidence="3" id="KW-0723">Serine/threonine-protein kinase</keyword>
<reference evidence="15" key="2">
    <citation type="submission" date="2013-12" db="EMBL/GenBank/DDBJ databases">
        <authorList>
            <person name="Yu Y."/>
            <person name="Lee S."/>
            <person name="de Baynast K."/>
            <person name="Wissotski M."/>
            <person name="Liu L."/>
            <person name="Talag J."/>
            <person name="Goicoechea J."/>
            <person name="Angelova A."/>
            <person name="Jetty R."/>
            <person name="Kudrna D."/>
            <person name="Golser W."/>
            <person name="Rivera L."/>
            <person name="Zhang J."/>
            <person name="Wing R."/>
        </authorList>
    </citation>
    <scope>NUCLEOTIDE SEQUENCE</scope>
</reference>
<evidence type="ECO:0000256" key="6">
    <source>
        <dbReference type="ARBA" id="ARBA00022737"/>
    </source>
</evidence>
<dbReference type="EC" id="2.7.11.1" evidence="2"/>
<organism evidence="14 15">
    <name type="scientific">Leersia perrieri</name>
    <dbReference type="NCBI Taxonomy" id="77586"/>
    <lineage>
        <taxon>Eukaryota</taxon>
        <taxon>Viridiplantae</taxon>
        <taxon>Streptophyta</taxon>
        <taxon>Embryophyta</taxon>
        <taxon>Tracheophyta</taxon>
        <taxon>Spermatophyta</taxon>
        <taxon>Magnoliopsida</taxon>
        <taxon>Liliopsida</taxon>
        <taxon>Poales</taxon>
        <taxon>Poaceae</taxon>
        <taxon>BOP clade</taxon>
        <taxon>Oryzoideae</taxon>
        <taxon>Oryzeae</taxon>
        <taxon>Oryzinae</taxon>
        <taxon>Leersia</taxon>
    </lineage>
</organism>
<dbReference type="SMART" id="SM00369">
    <property type="entry name" value="LRR_TYP"/>
    <property type="match status" value="8"/>
</dbReference>
<evidence type="ECO:0000256" key="7">
    <source>
        <dbReference type="ARBA" id="ARBA00022777"/>
    </source>
</evidence>
<accession>A0A0D9VI59</accession>
<dbReference type="Proteomes" id="UP000032180">
    <property type="component" value="Chromosome 2"/>
</dbReference>
<dbReference type="InterPro" id="IPR003591">
    <property type="entry name" value="Leu-rich_rpt_typical-subtyp"/>
</dbReference>
<reference evidence="14" key="3">
    <citation type="submission" date="2015-04" db="UniProtKB">
        <authorList>
            <consortium name="EnsemblPlants"/>
        </authorList>
    </citation>
    <scope>IDENTIFICATION</scope>
</reference>
<dbReference type="Pfam" id="PF13855">
    <property type="entry name" value="LRR_8"/>
    <property type="match status" value="2"/>
</dbReference>
<dbReference type="InterPro" id="IPR001611">
    <property type="entry name" value="Leu-rich_rpt"/>
</dbReference>
<comment type="catalytic activity">
    <reaction evidence="11">
        <text>L-seryl-[protein] + ATP = O-phospho-L-seryl-[protein] + ADP + H(+)</text>
        <dbReference type="Rhea" id="RHEA:17989"/>
        <dbReference type="Rhea" id="RHEA-COMP:9863"/>
        <dbReference type="Rhea" id="RHEA-COMP:11604"/>
        <dbReference type="ChEBI" id="CHEBI:15378"/>
        <dbReference type="ChEBI" id="CHEBI:29999"/>
        <dbReference type="ChEBI" id="CHEBI:30616"/>
        <dbReference type="ChEBI" id="CHEBI:83421"/>
        <dbReference type="ChEBI" id="CHEBI:456216"/>
        <dbReference type="EC" id="2.7.11.1"/>
    </reaction>
</comment>
<dbReference type="Pfam" id="PF08263">
    <property type="entry name" value="LRRNT_2"/>
    <property type="match status" value="1"/>
</dbReference>
<dbReference type="GO" id="GO:0016020">
    <property type="term" value="C:membrane"/>
    <property type="evidence" value="ECO:0007669"/>
    <property type="project" value="UniProtKB-SubCell"/>
</dbReference>
<feature type="signal peptide" evidence="12">
    <location>
        <begin position="1"/>
        <end position="22"/>
    </location>
</feature>
<comment type="subcellular location">
    <subcellularLocation>
        <location evidence="1">Membrane</location>
        <topology evidence="1">Single-pass membrane protein</topology>
    </subcellularLocation>
</comment>
<dbReference type="PANTHER" id="PTHR48054">
    <property type="entry name" value="RECEPTOR KINASE-LIKE PROTEIN XA21"/>
    <property type="match status" value="1"/>
</dbReference>
<keyword evidence="4" id="KW-0433">Leucine-rich repeat</keyword>
<dbReference type="Gene3D" id="3.80.10.10">
    <property type="entry name" value="Ribonuclease Inhibitor"/>
    <property type="match status" value="6"/>
</dbReference>
<evidence type="ECO:0000256" key="12">
    <source>
        <dbReference type="SAM" id="SignalP"/>
    </source>
</evidence>